<dbReference type="Pfam" id="PF14534">
    <property type="entry name" value="DUF4440"/>
    <property type="match status" value="1"/>
</dbReference>
<dbReference type="Proteomes" id="UP001059844">
    <property type="component" value="Chromosome"/>
</dbReference>
<evidence type="ECO:0000259" key="2">
    <source>
        <dbReference type="Pfam" id="PF14534"/>
    </source>
</evidence>
<evidence type="ECO:0000256" key="1">
    <source>
        <dbReference type="SAM" id="SignalP"/>
    </source>
</evidence>
<sequence length="166" mass="19064">MMKLPVLLLIILSSATTMFSQEAPTSELHRTLKEKDSLLFTVGFNTCDIRQFEKLVSTHFEFYHDLGGITKSKADFISGIKNGLCQSEYKSRRELVRGSLQVYPLKQNGVLYGAIQTGSHRFYETGKNKKEYPTSIAKFTHVWLLENGEWQLSRGLSYDHQPYPHK</sequence>
<organism evidence="3 4">
    <name type="scientific">Flavobacterium cerinum</name>
    <dbReference type="NCBI Taxonomy" id="2502784"/>
    <lineage>
        <taxon>Bacteria</taxon>
        <taxon>Pseudomonadati</taxon>
        <taxon>Bacteroidota</taxon>
        <taxon>Flavobacteriia</taxon>
        <taxon>Flavobacteriales</taxon>
        <taxon>Flavobacteriaceae</taxon>
        <taxon>Flavobacterium</taxon>
    </lineage>
</organism>
<dbReference type="Gene3D" id="3.10.450.50">
    <property type="match status" value="1"/>
</dbReference>
<dbReference type="SUPFAM" id="SSF54427">
    <property type="entry name" value="NTF2-like"/>
    <property type="match status" value="1"/>
</dbReference>
<feature type="signal peptide" evidence="1">
    <location>
        <begin position="1"/>
        <end position="22"/>
    </location>
</feature>
<accession>A0ABY5INN0</accession>
<feature type="chain" id="PRO_5046407625" evidence="1">
    <location>
        <begin position="23"/>
        <end position="166"/>
    </location>
</feature>
<feature type="domain" description="DUF4440" evidence="2">
    <location>
        <begin position="44"/>
        <end position="152"/>
    </location>
</feature>
<keyword evidence="4" id="KW-1185">Reference proteome</keyword>
<keyword evidence="1" id="KW-0732">Signal</keyword>
<dbReference type="InterPro" id="IPR027843">
    <property type="entry name" value="DUF4440"/>
</dbReference>
<evidence type="ECO:0000313" key="3">
    <source>
        <dbReference type="EMBL" id="UUC43820.1"/>
    </source>
</evidence>
<reference evidence="3" key="1">
    <citation type="submission" date="2022-07" db="EMBL/GenBank/DDBJ databases">
        <title>Isolation, identification, and degradation of a PFOSA degrading strain from sewage treatment plant.</title>
        <authorList>
            <person name="Zhang L."/>
            <person name="Huo Y."/>
        </authorList>
    </citation>
    <scope>NUCLEOTIDE SEQUENCE</scope>
    <source>
        <strain evidence="3">C1</strain>
    </source>
</reference>
<dbReference type="RefSeq" id="WP_256549488.1">
    <property type="nucleotide sequence ID" value="NZ_CP101751.1"/>
</dbReference>
<dbReference type="InterPro" id="IPR032710">
    <property type="entry name" value="NTF2-like_dom_sf"/>
</dbReference>
<name>A0ABY5INN0_9FLAO</name>
<gene>
    <name evidence="3" type="ORF">NOX80_09260</name>
</gene>
<proteinExistence type="predicted"/>
<evidence type="ECO:0000313" key="4">
    <source>
        <dbReference type="Proteomes" id="UP001059844"/>
    </source>
</evidence>
<protein>
    <submittedName>
        <fullName evidence="3">Nuclear transport factor 2 family protein</fullName>
    </submittedName>
</protein>
<dbReference type="EMBL" id="CP101751">
    <property type="protein sequence ID" value="UUC43820.1"/>
    <property type="molecule type" value="Genomic_DNA"/>
</dbReference>